<dbReference type="InterPro" id="IPR036034">
    <property type="entry name" value="PDZ_sf"/>
</dbReference>
<evidence type="ECO:0000256" key="10">
    <source>
        <dbReference type="ARBA" id="ARBA00023136"/>
    </source>
</evidence>
<keyword evidence="7 11" id="KW-0862">Zinc</keyword>
<dbReference type="Pfam" id="PF02163">
    <property type="entry name" value="Peptidase_M50"/>
    <property type="match status" value="1"/>
</dbReference>
<gene>
    <name evidence="13" type="ORF">APZ18_04240</name>
</gene>
<comment type="caution">
    <text evidence="13">The sequence shown here is derived from an EMBL/GenBank/DDBJ whole genome shotgun (WGS) entry which is preliminary data.</text>
</comment>
<dbReference type="InterPro" id="IPR041489">
    <property type="entry name" value="PDZ_6"/>
</dbReference>
<dbReference type="PANTHER" id="PTHR42837">
    <property type="entry name" value="REGULATOR OF SIGMA-E PROTEASE RSEP"/>
    <property type="match status" value="1"/>
</dbReference>
<evidence type="ECO:0000313" key="13">
    <source>
        <dbReference type="EMBL" id="KQC86403.1"/>
    </source>
</evidence>
<dbReference type="AlphaFoldDB" id="A0AAW3JW86"/>
<dbReference type="NCBIfam" id="TIGR00054">
    <property type="entry name" value="RIP metalloprotease RseP"/>
    <property type="match status" value="1"/>
</dbReference>
<feature type="transmembrane region" description="Helical" evidence="11">
    <location>
        <begin position="111"/>
        <end position="134"/>
    </location>
</feature>
<feature type="transmembrane region" description="Helical" evidence="11">
    <location>
        <begin position="374"/>
        <end position="396"/>
    </location>
</feature>
<evidence type="ECO:0000256" key="11">
    <source>
        <dbReference type="RuleBase" id="RU362031"/>
    </source>
</evidence>
<protein>
    <recommendedName>
        <fullName evidence="11">Zinc metalloprotease</fullName>
        <ecNumber evidence="11">3.4.24.-</ecNumber>
    </recommendedName>
</protein>
<dbReference type="InterPro" id="IPR004387">
    <property type="entry name" value="Pept_M50_Zn"/>
</dbReference>
<dbReference type="PROSITE" id="PS50106">
    <property type="entry name" value="PDZ"/>
    <property type="match status" value="1"/>
</dbReference>
<comment type="subcellular location">
    <subcellularLocation>
        <location evidence="2">Membrane</location>
        <topology evidence="2">Multi-pass membrane protein</topology>
    </subcellularLocation>
</comment>
<keyword evidence="6 11" id="KW-0378">Hydrolase</keyword>
<dbReference type="GO" id="GO:0016020">
    <property type="term" value="C:membrane"/>
    <property type="evidence" value="ECO:0007669"/>
    <property type="project" value="UniProtKB-SubCell"/>
</dbReference>
<keyword evidence="4" id="KW-0645">Protease</keyword>
<dbReference type="Proteomes" id="UP000050833">
    <property type="component" value="Unassembled WGS sequence"/>
</dbReference>
<dbReference type="SMART" id="SM00228">
    <property type="entry name" value="PDZ"/>
    <property type="match status" value="2"/>
</dbReference>
<evidence type="ECO:0000259" key="12">
    <source>
        <dbReference type="PROSITE" id="PS50106"/>
    </source>
</evidence>
<keyword evidence="9 11" id="KW-0482">Metalloprotease</keyword>
<dbReference type="SUPFAM" id="SSF50156">
    <property type="entry name" value="PDZ domain-like"/>
    <property type="match status" value="2"/>
</dbReference>
<dbReference type="EC" id="3.4.24.-" evidence="11"/>
<evidence type="ECO:0000313" key="14">
    <source>
        <dbReference type="Proteomes" id="UP000050833"/>
    </source>
</evidence>
<keyword evidence="10 11" id="KW-0472">Membrane</keyword>
<dbReference type="GO" id="GO:0004222">
    <property type="term" value="F:metalloendopeptidase activity"/>
    <property type="evidence" value="ECO:0007669"/>
    <property type="project" value="InterPro"/>
</dbReference>
<name>A0AAW3JW86_9FIRM</name>
<dbReference type="Gene3D" id="2.30.42.10">
    <property type="match status" value="2"/>
</dbReference>
<keyword evidence="11" id="KW-0479">Metal-binding</keyword>
<feature type="transmembrane region" description="Helical" evidence="11">
    <location>
        <begin position="425"/>
        <end position="444"/>
    </location>
</feature>
<keyword evidence="8 11" id="KW-1133">Transmembrane helix</keyword>
<dbReference type="Pfam" id="PF17820">
    <property type="entry name" value="PDZ_6"/>
    <property type="match status" value="1"/>
</dbReference>
<accession>A0AAW3JW86</accession>
<dbReference type="InterPro" id="IPR008915">
    <property type="entry name" value="Peptidase_M50"/>
</dbReference>
<dbReference type="GO" id="GO:0006508">
    <property type="term" value="P:proteolysis"/>
    <property type="evidence" value="ECO:0007669"/>
    <property type="project" value="UniProtKB-KW"/>
</dbReference>
<dbReference type="EMBL" id="LLKB01000001">
    <property type="protein sequence ID" value="KQC86403.1"/>
    <property type="molecule type" value="Genomic_DNA"/>
</dbReference>
<dbReference type="InterPro" id="IPR001478">
    <property type="entry name" value="PDZ"/>
</dbReference>
<reference evidence="13 14" key="1">
    <citation type="submission" date="2015-10" db="EMBL/GenBank/DDBJ databases">
        <title>Butyribacter intestini gen. nov., sp. nov., a butyric acid-producing bacterium of the family Lachnospiraceae isolated from the human faeces.</title>
        <authorList>
            <person name="Zou Y."/>
            <person name="Xue W."/>
            <person name="Luo G."/>
            <person name="Lv M."/>
        </authorList>
    </citation>
    <scope>NUCLEOTIDE SEQUENCE [LARGE SCALE GENOMIC DNA]</scope>
    <source>
        <strain evidence="13 14">TF01-11</strain>
    </source>
</reference>
<evidence type="ECO:0000256" key="6">
    <source>
        <dbReference type="ARBA" id="ARBA00022801"/>
    </source>
</evidence>
<keyword evidence="14" id="KW-1185">Reference proteome</keyword>
<comment type="similarity">
    <text evidence="3 11">Belongs to the peptidase M50B family.</text>
</comment>
<proteinExistence type="inferred from homology"/>
<evidence type="ECO:0000256" key="3">
    <source>
        <dbReference type="ARBA" id="ARBA00007931"/>
    </source>
</evidence>
<feature type="domain" description="PDZ" evidence="12">
    <location>
        <begin position="192"/>
        <end position="285"/>
    </location>
</feature>
<evidence type="ECO:0000256" key="2">
    <source>
        <dbReference type="ARBA" id="ARBA00004141"/>
    </source>
</evidence>
<dbReference type="GO" id="GO:0046872">
    <property type="term" value="F:metal ion binding"/>
    <property type="evidence" value="ECO:0007669"/>
    <property type="project" value="UniProtKB-KW"/>
</dbReference>
<evidence type="ECO:0000256" key="8">
    <source>
        <dbReference type="ARBA" id="ARBA00022989"/>
    </source>
</evidence>
<evidence type="ECO:0000256" key="5">
    <source>
        <dbReference type="ARBA" id="ARBA00022692"/>
    </source>
</evidence>
<comment type="cofactor">
    <cofactor evidence="1 11">
        <name>Zn(2+)</name>
        <dbReference type="ChEBI" id="CHEBI:29105"/>
    </cofactor>
</comment>
<evidence type="ECO:0000256" key="7">
    <source>
        <dbReference type="ARBA" id="ARBA00022833"/>
    </source>
</evidence>
<organism evidence="13 14">
    <name type="scientific">Butyribacter intestini</name>
    <dbReference type="NCBI Taxonomy" id="1703332"/>
    <lineage>
        <taxon>Bacteria</taxon>
        <taxon>Bacillati</taxon>
        <taxon>Bacillota</taxon>
        <taxon>Clostridia</taxon>
        <taxon>Lachnospirales</taxon>
        <taxon>Lachnospiraceae</taxon>
        <taxon>Butyribacter</taxon>
    </lineage>
</organism>
<dbReference type="CDD" id="cd06163">
    <property type="entry name" value="S2P-M50_PDZ_RseP-like"/>
    <property type="match status" value="2"/>
</dbReference>
<keyword evidence="5 11" id="KW-0812">Transmembrane</keyword>
<sequence length="452" mass="49805">MNILVALLIFTVIVVIHELGHFLLAKKNGVGVPEFSVGMGPRLITVAKGKKGFIFKLFCSQKYFENNEDWQKCTKYSWKLLPIGGSCAMVGEDEINEDENSFNVKGKWARFSIVFAGPFFNFILAFVFSVIILANAGIDYPIIEHIYDNQPAASSGLEVGDVVKSINGKKITIGRQIDTYTMLHPLTGEDVDIVVTRNGKEKSFKIDPNYKTYLFGFSYGTNEKAAAEVSSVTEGKPFEKAGFKAGDIIKEVNGKKIVNAGELSTAMNEVNSDGKEVTFLVDRKGEEKTFKVTPEPYSTKTLGFIASMDEKSKSTFDVVKYSFVEVKYWIETTVGSLGALITGNVSIKNVSGPVGIVDTVGDAINQSKSYGFKVVMLQILYMSVLLSANLGVMNLLPLPALDGGRIVFILIEAIRGKPVDKEKEGFVHFAGFVVLMLFMVFVMYNDIIKILH</sequence>
<dbReference type="RefSeq" id="WP_055941872.1">
    <property type="nucleotide sequence ID" value="NZ_JAQDCV010000001.1"/>
</dbReference>
<evidence type="ECO:0000256" key="1">
    <source>
        <dbReference type="ARBA" id="ARBA00001947"/>
    </source>
</evidence>
<dbReference type="PANTHER" id="PTHR42837:SF2">
    <property type="entry name" value="MEMBRANE METALLOPROTEASE ARASP2, CHLOROPLASTIC-RELATED"/>
    <property type="match status" value="1"/>
</dbReference>
<evidence type="ECO:0000256" key="9">
    <source>
        <dbReference type="ARBA" id="ARBA00023049"/>
    </source>
</evidence>
<evidence type="ECO:0000256" key="4">
    <source>
        <dbReference type="ARBA" id="ARBA00022670"/>
    </source>
</evidence>